<keyword evidence="2" id="KW-1185">Reference proteome</keyword>
<comment type="caution">
    <text evidence="1">The sequence shown here is derived from an EMBL/GenBank/DDBJ whole genome shotgun (WGS) entry which is preliminary data.</text>
</comment>
<evidence type="ECO:0000313" key="2">
    <source>
        <dbReference type="Proteomes" id="UP001234297"/>
    </source>
</evidence>
<dbReference type="EMBL" id="CM056810">
    <property type="protein sequence ID" value="KAJ8645212.1"/>
    <property type="molecule type" value="Genomic_DNA"/>
</dbReference>
<sequence>MISSPIKFAALVKWLGIFYAGDFWNPPNLRRRRRRTERPNSQKSEGGIMPEARDRLGRVGDADLALGFFIGSRPRVLYPFDNKENVSPAFSSSRRWRTSRRKSPLPSWYPRTPLRDITAVVNAMQRRRDRLREAAELRRRNQEVANSSPSPSPTSPLAHELSDSEEAPPPTQDQEIPTIVSDLSPDPLAMTTTSLQPIDKKSVAADRKFSDSIDDICVAADNNSDSMGGICVAADKDFSDSVEKIERIVKENIQRISKKTTKKSERSTLLSMR</sequence>
<accession>A0ACC2MJ84</accession>
<protein>
    <submittedName>
        <fullName evidence="1">Uncharacterized protein</fullName>
    </submittedName>
</protein>
<evidence type="ECO:0000313" key="1">
    <source>
        <dbReference type="EMBL" id="KAJ8645212.1"/>
    </source>
</evidence>
<gene>
    <name evidence="1" type="ORF">MRB53_006960</name>
</gene>
<organism evidence="1 2">
    <name type="scientific">Persea americana</name>
    <name type="common">Avocado</name>
    <dbReference type="NCBI Taxonomy" id="3435"/>
    <lineage>
        <taxon>Eukaryota</taxon>
        <taxon>Viridiplantae</taxon>
        <taxon>Streptophyta</taxon>
        <taxon>Embryophyta</taxon>
        <taxon>Tracheophyta</taxon>
        <taxon>Spermatophyta</taxon>
        <taxon>Magnoliopsida</taxon>
        <taxon>Magnoliidae</taxon>
        <taxon>Laurales</taxon>
        <taxon>Lauraceae</taxon>
        <taxon>Persea</taxon>
    </lineage>
</organism>
<dbReference type="Proteomes" id="UP001234297">
    <property type="component" value="Chromosome 2"/>
</dbReference>
<reference evidence="1 2" key="1">
    <citation type="journal article" date="2022" name="Hortic Res">
        <title>A haplotype resolved chromosomal level avocado genome allows analysis of novel avocado genes.</title>
        <authorList>
            <person name="Nath O."/>
            <person name="Fletcher S.J."/>
            <person name="Hayward A."/>
            <person name="Shaw L.M."/>
            <person name="Masouleh A.K."/>
            <person name="Furtado A."/>
            <person name="Henry R.J."/>
            <person name="Mitter N."/>
        </authorList>
    </citation>
    <scope>NUCLEOTIDE SEQUENCE [LARGE SCALE GENOMIC DNA]</scope>
    <source>
        <strain evidence="2">cv. Hass</strain>
    </source>
</reference>
<name>A0ACC2MJ84_PERAE</name>
<proteinExistence type="predicted"/>